<protein>
    <submittedName>
        <fullName evidence="1">Uncharacterized protein</fullName>
    </submittedName>
</protein>
<evidence type="ECO:0000313" key="1">
    <source>
        <dbReference type="EMBL" id="TFE36426.1"/>
    </source>
</evidence>
<organism evidence="1 2">
    <name type="scientific">Paraburkholderia dipogonis</name>
    <dbReference type="NCBI Taxonomy" id="1211383"/>
    <lineage>
        <taxon>Bacteria</taxon>
        <taxon>Pseudomonadati</taxon>
        <taxon>Pseudomonadota</taxon>
        <taxon>Betaproteobacteria</taxon>
        <taxon>Burkholderiales</taxon>
        <taxon>Burkholderiaceae</taxon>
        <taxon>Paraburkholderia</taxon>
    </lineage>
</organism>
<sequence>MNEIVDLINEYEAIQNKESLYARVLMSFIADREVRTRHTLDRQIEVTTRDGGQLVRLKHLAQTATIEHLRFV</sequence>
<reference evidence="1 2" key="1">
    <citation type="submission" date="2019-03" db="EMBL/GenBank/DDBJ databases">
        <title>Complete Genome Sequence of Paraburkholderia dipogonis ICMP 19430T, a Nitrogen-fixing Symbiont of the South African Invasive Legume Dipogon lignosus in New Zealand.</title>
        <authorList>
            <person name="De Meyer S.E."/>
        </authorList>
    </citation>
    <scope>NUCLEOTIDE SEQUENCE [LARGE SCALE GENOMIC DNA]</scope>
    <source>
        <strain evidence="1 2">ICMP 19430</strain>
    </source>
</reference>
<gene>
    <name evidence="1" type="ORF">E2553_42455</name>
</gene>
<dbReference type="AlphaFoldDB" id="A0A4Y8MG41"/>
<evidence type="ECO:0000313" key="2">
    <source>
        <dbReference type="Proteomes" id="UP000297385"/>
    </source>
</evidence>
<dbReference type="Proteomes" id="UP000297385">
    <property type="component" value="Unassembled WGS sequence"/>
</dbReference>
<dbReference type="EMBL" id="SNVI01000008">
    <property type="protein sequence ID" value="TFE36426.1"/>
    <property type="molecule type" value="Genomic_DNA"/>
</dbReference>
<comment type="caution">
    <text evidence="1">The sequence shown here is derived from an EMBL/GenBank/DDBJ whole genome shotgun (WGS) entry which is preliminary data.</text>
</comment>
<accession>A0A4Y8MG41</accession>
<name>A0A4Y8MG41_9BURK</name>
<dbReference type="RefSeq" id="WP_134466534.1">
    <property type="nucleotide sequence ID" value="NZ_SNVI01000008.1"/>
</dbReference>
<proteinExistence type="predicted"/>